<gene>
    <name evidence="2" type="ORF">ACFQVC_05975</name>
</gene>
<name>A0ABW2JCS6_9ACTN</name>
<feature type="compositionally biased region" description="Pro residues" evidence="1">
    <location>
        <begin position="99"/>
        <end position="108"/>
    </location>
</feature>
<feature type="compositionally biased region" description="Basic and acidic residues" evidence="1">
    <location>
        <begin position="1"/>
        <end position="16"/>
    </location>
</feature>
<proteinExistence type="predicted"/>
<keyword evidence="3" id="KW-1185">Reference proteome</keyword>
<reference evidence="3" key="1">
    <citation type="journal article" date="2019" name="Int. J. Syst. Evol. Microbiol.">
        <title>The Global Catalogue of Microorganisms (GCM) 10K type strain sequencing project: providing services to taxonomists for standard genome sequencing and annotation.</title>
        <authorList>
            <consortium name="The Broad Institute Genomics Platform"/>
            <consortium name="The Broad Institute Genome Sequencing Center for Infectious Disease"/>
            <person name="Wu L."/>
            <person name="Ma J."/>
        </authorList>
    </citation>
    <scope>NUCLEOTIDE SEQUENCE [LARGE SCALE GENOMIC DNA]</scope>
    <source>
        <strain evidence="3">SYNS20</strain>
    </source>
</reference>
<sequence length="268" mass="29280">MEHKDDEGAGEREELRRRLRHAAAAHRPDRERMLARIERGMERPPAQRRTALRRPVAPWLRVVGATAAVAGVFAAGGYGVASAVRDDAPQPQTVATTPSPDPVPPTPTGRPDHADPTPTPRRTGPSEPPAQTGSRSPRTPVATGLLWADGSIDPGSSAYWSQSNITVKTKKALTALTVELRVAPRDRPENTGHWQSRSTDDFDVTVRVDHGTLVYRWTLKQGRTVPAGEHVFAGQYDHAEGERDAGGDTYTVQARTPGQRDDWKGDFE</sequence>
<feature type="region of interest" description="Disordered" evidence="1">
    <location>
        <begin position="1"/>
        <end position="32"/>
    </location>
</feature>
<organism evidence="2 3">
    <name type="scientific">Streptomyces monticola</name>
    <dbReference type="NCBI Taxonomy" id="2666263"/>
    <lineage>
        <taxon>Bacteria</taxon>
        <taxon>Bacillati</taxon>
        <taxon>Actinomycetota</taxon>
        <taxon>Actinomycetes</taxon>
        <taxon>Kitasatosporales</taxon>
        <taxon>Streptomycetaceae</taxon>
        <taxon>Streptomyces</taxon>
    </lineage>
</organism>
<evidence type="ECO:0000313" key="3">
    <source>
        <dbReference type="Proteomes" id="UP001596523"/>
    </source>
</evidence>
<feature type="region of interest" description="Disordered" evidence="1">
    <location>
        <begin position="87"/>
        <end position="148"/>
    </location>
</feature>
<dbReference type="RefSeq" id="WP_381827291.1">
    <property type="nucleotide sequence ID" value="NZ_JBHTCF010000002.1"/>
</dbReference>
<comment type="caution">
    <text evidence="2">The sequence shown here is derived from an EMBL/GenBank/DDBJ whole genome shotgun (WGS) entry which is preliminary data.</text>
</comment>
<dbReference type="Proteomes" id="UP001596523">
    <property type="component" value="Unassembled WGS sequence"/>
</dbReference>
<feature type="compositionally biased region" description="Basic and acidic residues" evidence="1">
    <location>
        <begin position="258"/>
        <end position="268"/>
    </location>
</feature>
<protein>
    <submittedName>
        <fullName evidence="2">Uncharacterized protein</fullName>
    </submittedName>
</protein>
<evidence type="ECO:0000256" key="1">
    <source>
        <dbReference type="SAM" id="MobiDB-lite"/>
    </source>
</evidence>
<evidence type="ECO:0000313" key="2">
    <source>
        <dbReference type="EMBL" id="MFC7303761.1"/>
    </source>
</evidence>
<feature type="region of interest" description="Disordered" evidence="1">
    <location>
        <begin position="239"/>
        <end position="268"/>
    </location>
</feature>
<accession>A0ABW2JCS6</accession>
<dbReference type="EMBL" id="JBHTCF010000002">
    <property type="protein sequence ID" value="MFC7303761.1"/>
    <property type="molecule type" value="Genomic_DNA"/>
</dbReference>